<dbReference type="STRING" id="1515439.SAMN06265784_104242"/>
<protein>
    <submittedName>
        <fullName evidence="5">Helix-turn-helix domain-containing protein</fullName>
    </submittedName>
</protein>
<dbReference type="PROSITE" id="PS01124">
    <property type="entry name" value="HTH_ARAC_FAMILY_2"/>
    <property type="match status" value="1"/>
</dbReference>
<dbReference type="GO" id="GO:0043565">
    <property type="term" value="F:sequence-specific DNA binding"/>
    <property type="evidence" value="ECO:0007669"/>
    <property type="project" value="InterPro"/>
</dbReference>
<keyword evidence="2" id="KW-0238">DNA-binding</keyword>
<dbReference type="Gene3D" id="1.10.10.60">
    <property type="entry name" value="Homeodomain-like"/>
    <property type="match status" value="1"/>
</dbReference>
<gene>
    <name evidence="5" type="ORF">SAMN06265784_104242</name>
</gene>
<proteinExistence type="predicted"/>
<keyword evidence="3" id="KW-0804">Transcription</keyword>
<evidence type="ECO:0000256" key="1">
    <source>
        <dbReference type="ARBA" id="ARBA00023015"/>
    </source>
</evidence>
<evidence type="ECO:0000256" key="2">
    <source>
        <dbReference type="ARBA" id="ARBA00023125"/>
    </source>
</evidence>
<dbReference type="SUPFAM" id="SSF46689">
    <property type="entry name" value="Homeodomain-like"/>
    <property type="match status" value="2"/>
</dbReference>
<keyword evidence="6" id="KW-1185">Reference proteome</keyword>
<sequence>MTCASLESAMLRWVHAPNKGVRRIAILMFNDCSLQGAGVIAEVFQAANELATSGSGAWLYDVSFLSADGGMVTSSSGLRVWTDGLDARHYGGFDALYVAGGKGAAAAARDERLIAWLRRVRRNTAMIRPVGEGRALLDAAYVPNSKEGGDFHQSVNGVNGANGANGINSVNGTNGTNGTNSIGLVNGTNAVNGARAPEHGVEVSDRLESMRSALAMIKRDLGATTARTAAERLLSDSCANLAPLLGEDGGMSPGDKVRAAARWLQENCQQSISIADAAQFAAMSERNFLRRFKMEMGITPSSFLLHERLAVTCSLLTESELPVDKIARRTGMGNGDRLAKVFRKRMRISPTEFRIQSRRVSGG</sequence>
<dbReference type="InterPro" id="IPR018060">
    <property type="entry name" value="HTH_AraC"/>
</dbReference>
<dbReference type="Pfam" id="PF12833">
    <property type="entry name" value="HTH_18"/>
    <property type="match status" value="1"/>
</dbReference>
<name>A0A1X7KRU7_9BURK</name>
<accession>A0A1X7KRU7</accession>
<dbReference type="SUPFAM" id="SSF52317">
    <property type="entry name" value="Class I glutamine amidotransferase-like"/>
    <property type="match status" value="1"/>
</dbReference>
<dbReference type="GO" id="GO:0003700">
    <property type="term" value="F:DNA-binding transcription factor activity"/>
    <property type="evidence" value="ECO:0007669"/>
    <property type="project" value="InterPro"/>
</dbReference>
<evidence type="ECO:0000313" key="6">
    <source>
        <dbReference type="Proteomes" id="UP000193228"/>
    </source>
</evidence>
<organism evidence="5 6">
    <name type="scientific">Paraburkholderia susongensis</name>
    <dbReference type="NCBI Taxonomy" id="1515439"/>
    <lineage>
        <taxon>Bacteria</taxon>
        <taxon>Pseudomonadati</taxon>
        <taxon>Pseudomonadota</taxon>
        <taxon>Betaproteobacteria</taxon>
        <taxon>Burkholderiales</taxon>
        <taxon>Burkholderiaceae</taxon>
        <taxon>Paraburkholderia</taxon>
    </lineage>
</organism>
<dbReference type="Proteomes" id="UP000193228">
    <property type="component" value="Unassembled WGS sequence"/>
</dbReference>
<evidence type="ECO:0000259" key="4">
    <source>
        <dbReference type="PROSITE" id="PS01124"/>
    </source>
</evidence>
<reference evidence="6" key="1">
    <citation type="submission" date="2017-04" db="EMBL/GenBank/DDBJ databases">
        <authorList>
            <person name="Varghese N."/>
            <person name="Submissions S."/>
        </authorList>
    </citation>
    <scope>NUCLEOTIDE SEQUENCE [LARGE SCALE GENOMIC DNA]</scope>
    <source>
        <strain evidence="6">LMG 29540</strain>
    </source>
</reference>
<evidence type="ECO:0000313" key="5">
    <source>
        <dbReference type="EMBL" id="SMG44275.1"/>
    </source>
</evidence>
<dbReference type="PROSITE" id="PS00041">
    <property type="entry name" value="HTH_ARAC_FAMILY_1"/>
    <property type="match status" value="1"/>
</dbReference>
<dbReference type="InterPro" id="IPR009057">
    <property type="entry name" value="Homeodomain-like_sf"/>
</dbReference>
<dbReference type="RefSeq" id="WP_244196016.1">
    <property type="nucleotide sequence ID" value="NZ_FXAT01000004.1"/>
</dbReference>
<evidence type="ECO:0000256" key="3">
    <source>
        <dbReference type="ARBA" id="ARBA00023163"/>
    </source>
</evidence>
<dbReference type="PANTHER" id="PTHR46796:SF6">
    <property type="entry name" value="ARAC SUBFAMILY"/>
    <property type="match status" value="1"/>
</dbReference>
<dbReference type="EMBL" id="FXAT01000004">
    <property type="protein sequence ID" value="SMG44275.1"/>
    <property type="molecule type" value="Genomic_DNA"/>
</dbReference>
<keyword evidence="1" id="KW-0805">Transcription regulation</keyword>
<dbReference type="AlphaFoldDB" id="A0A1X7KRU7"/>
<dbReference type="Gene3D" id="3.40.50.880">
    <property type="match status" value="1"/>
</dbReference>
<dbReference type="SMART" id="SM00342">
    <property type="entry name" value="HTH_ARAC"/>
    <property type="match status" value="1"/>
</dbReference>
<dbReference type="InterPro" id="IPR029062">
    <property type="entry name" value="Class_I_gatase-like"/>
</dbReference>
<feature type="domain" description="HTH araC/xylS-type" evidence="4">
    <location>
        <begin position="258"/>
        <end position="356"/>
    </location>
</feature>
<dbReference type="InterPro" id="IPR050204">
    <property type="entry name" value="AraC_XylS_family_regulators"/>
</dbReference>
<dbReference type="PANTHER" id="PTHR46796">
    <property type="entry name" value="HTH-TYPE TRANSCRIPTIONAL ACTIVATOR RHAS-RELATED"/>
    <property type="match status" value="1"/>
</dbReference>
<dbReference type="InterPro" id="IPR018062">
    <property type="entry name" value="HTH_AraC-typ_CS"/>
</dbReference>